<gene>
    <name evidence="2" type="ORF">ISN45_Aa05g010770</name>
</gene>
<protein>
    <submittedName>
        <fullName evidence="2">Vicinal oxygen chelate (VOC) domain</fullName>
    </submittedName>
</protein>
<dbReference type="PANTHER" id="PTHR46142:SF11">
    <property type="entry name" value="GLYOXYLASE I 4"/>
    <property type="match status" value="1"/>
</dbReference>
<organism evidence="2 3">
    <name type="scientific">Arabidopsis thaliana x Arabidopsis arenosa</name>
    <dbReference type="NCBI Taxonomy" id="1240361"/>
    <lineage>
        <taxon>Eukaryota</taxon>
        <taxon>Viridiplantae</taxon>
        <taxon>Streptophyta</taxon>
        <taxon>Embryophyta</taxon>
        <taxon>Tracheophyta</taxon>
        <taxon>Spermatophyta</taxon>
        <taxon>Magnoliopsida</taxon>
        <taxon>eudicotyledons</taxon>
        <taxon>Gunneridae</taxon>
        <taxon>Pentapetalae</taxon>
        <taxon>rosids</taxon>
        <taxon>malvids</taxon>
        <taxon>Brassicales</taxon>
        <taxon>Brassicaceae</taxon>
        <taxon>Camelineae</taxon>
        <taxon>Arabidopsis</taxon>
    </lineage>
</organism>
<feature type="domain" description="VOC" evidence="1">
    <location>
        <begin position="38"/>
        <end position="159"/>
    </location>
</feature>
<evidence type="ECO:0000313" key="3">
    <source>
        <dbReference type="Proteomes" id="UP000694240"/>
    </source>
</evidence>
<dbReference type="Proteomes" id="UP000694240">
    <property type="component" value="Chromosome 10"/>
</dbReference>
<comment type="caution">
    <text evidence="2">The sequence shown here is derived from an EMBL/GenBank/DDBJ whole genome shotgun (WGS) entry which is preliminary data.</text>
</comment>
<dbReference type="InterPro" id="IPR037523">
    <property type="entry name" value="VOC_core"/>
</dbReference>
<dbReference type="InterPro" id="IPR004360">
    <property type="entry name" value="Glyas_Fos-R_dOase_dom"/>
</dbReference>
<name>A0A8T1ZLW4_9BRAS</name>
<accession>A0A8T1ZLW4</accession>
<evidence type="ECO:0000313" key="2">
    <source>
        <dbReference type="EMBL" id="KAG7559485.1"/>
    </source>
</evidence>
<dbReference type="PROSITE" id="PS51819">
    <property type="entry name" value="VOC"/>
    <property type="match status" value="1"/>
</dbReference>
<dbReference type="Pfam" id="PF00903">
    <property type="entry name" value="Glyoxalase"/>
    <property type="match status" value="1"/>
</dbReference>
<evidence type="ECO:0000259" key="1">
    <source>
        <dbReference type="PROSITE" id="PS51819"/>
    </source>
</evidence>
<dbReference type="EMBL" id="JAEFBK010000010">
    <property type="protein sequence ID" value="KAG7559485.1"/>
    <property type="molecule type" value="Genomic_DNA"/>
</dbReference>
<reference evidence="2 3" key="1">
    <citation type="submission" date="2020-12" db="EMBL/GenBank/DDBJ databases">
        <title>Concerted genomic and epigenomic changes stabilize Arabidopsis allopolyploids.</title>
        <authorList>
            <person name="Chen Z."/>
        </authorList>
    </citation>
    <scope>NUCLEOTIDE SEQUENCE [LARGE SCALE GENOMIC DNA]</scope>
    <source>
        <strain evidence="2">Allo738</strain>
        <tissue evidence="2">Leaf</tissue>
    </source>
</reference>
<sequence length="169" mass="18780">MTTNILGSWGHMKDAILSGSRRFVQAKNKRPNPLNIVSLNHVSLNCHSVEESKSFYEKVLGFIPVHRPGSLTSEGAWLSGFGIGIHLLCSSEDECARKTTIDPKDKHISFQCNNMIQMEKTLKKMDVSYLKTSIADGEIQVDQVFFHDPDGFMIEICSCGKLPVIPLVG</sequence>
<proteinExistence type="predicted"/>
<dbReference type="AlphaFoldDB" id="A0A8T1ZLW4"/>
<dbReference type="PANTHER" id="PTHR46142">
    <property type="match status" value="1"/>
</dbReference>
<keyword evidence="3" id="KW-1185">Reference proteome</keyword>